<feature type="domain" description="RCK C-terminal" evidence="5">
    <location>
        <begin position="123"/>
        <end position="208"/>
    </location>
</feature>
<keyword evidence="2" id="KW-0238">DNA-binding</keyword>
<dbReference type="PROSITE" id="PS50949">
    <property type="entry name" value="HTH_GNTR"/>
    <property type="match status" value="1"/>
</dbReference>
<dbReference type="RefSeq" id="WP_255226207.1">
    <property type="nucleotide sequence ID" value="NZ_JAJEKE010000002.1"/>
</dbReference>
<evidence type="ECO:0000313" key="6">
    <source>
        <dbReference type="EMBL" id="MCQ1528691.1"/>
    </source>
</evidence>
<dbReference type="Proteomes" id="UP001651880">
    <property type="component" value="Unassembled WGS sequence"/>
</dbReference>
<evidence type="ECO:0000259" key="4">
    <source>
        <dbReference type="PROSITE" id="PS50949"/>
    </source>
</evidence>
<dbReference type="InterPro" id="IPR000524">
    <property type="entry name" value="Tscrpt_reg_HTH_GntR"/>
</dbReference>
<reference evidence="6 7" key="1">
    <citation type="submission" date="2021-10" db="EMBL/GenBank/DDBJ databases">
        <title>Lutispora strain m25 sp. nov., a thermophilic, non-spore-forming bacterium isolated from a lab-scale methanogenic bioreactor digesting anaerobic sludge.</title>
        <authorList>
            <person name="El Houari A."/>
            <person name="Mcdonald J."/>
        </authorList>
    </citation>
    <scope>NUCLEOTIDE SEQUENCE [LARGE SCALE GENOMIC DNA]</scope>
    <source>
        <strain evidence="7">m25</strain>
    </source>
</reference>
<evidence type="ECO:0000256" key="2">
    <source>
        <dbReference type="ARBA" id="ARBA00023125"/>
    </source>
</evidence>
<dbReference type="PANTHER" id="PTHR44846">
    <property type="entry name" value="MANNOSYL-D-GLYCERATE TRANSPORT/METABOLISM SYSTEM REPRESSOR MNGR-RELATED"/>
    <property type="match status" value="1"/>
</dbReference>
<gene>
    <name evidence="6" type="ORF">LJD61_03915</name>
</gene>
<protein>
    <submittedName>
        <fullName evidence="6">GntR family transcriptional regulator</fullName>
    </submittedName>
</protein>
<dbReference type="Gene3D" id="3.30.70.1450">
    <property type="entry name" value="Regulator of K+ conductance, C-terminal domain"/>
    <property type="match status" value="1"/>
</dbReference>
<dbReference type="InterPro" id="IPR036721">
    <property type="entry name" value="RCK_C_sf"/>
</dbReference>
<evidence type="ECO:0000256" key="3">
    <source>
        <dbReference type="ARBA" id="ARBA00023163"/>
    </source>
</evidence>
<dbReference type="SUPFAM" id="SSF46785">
    <property type="entry name" value="Winged helix' DNA-binding domain"/>
    <property type="match status" value="1"/>
</dbReference>
<accession>A0ABT1NFR5</accession>
<keyword evidence="1" id="KW-0805">Transcription regulation</keyword>
<feature type="domain" description="HTH gntR-type" evidence="4">
    <location>
        <begin position="9"/>
        <end position="77"/>
    </location>
</feature>
<sequence length="208" mass="23542">MDKSINITGPRYQHIALDIASKIASGHYKVGDKIYTRSVLSSQYNVSSETARRAISILSDVGIVEVWRGSGVLIKSYEKAIDFVKEYTAIQSVNDLKNEILDCLERQDKENDYLKKMLDKLIDKTHSLKAINPFIPYEITVDANCKYLGETISGINFWHHTAATIVAIRHDDELMMSPGPYAVITQGDVLYFVGDDNCPERVKNYLYL</sequence>
<dbReference type="CDD" id="cd07377">
    <property type="entry name" value="WHTH_GntR"/>
    <property type="match status" value="1"/>
</dbReference>
<dbReference type="Pfam" id="PF02080">
    <property type="entry name" value="TrkA_C"/>
    <property type="match status" value="1"/>
</dbReference>
<dbReference type="InterPro" id="IPR006037">
    <property type="entry name" value="RCK_C"/>
</dbReference>
<organism evidence="6 7">
    <name type="scientific">Lutispora saccharofermentans</name>
    <dbReference type="NCBI Taxonomy" id="3024236"/>
    <lineage>
        <taxon>Bacteria</taxon>
        <taxon>Bacillati</taxon>
        <taxon>Bacillota</taxon>
        <taxon>Clostridia</taxon>
        <taxon>Lutisporales</taxon>
        <taxon>Lutisporaceae</taxon>
        <taxon>Lutispora</taxon>
    </lineage>
</organism>
<keyword evidence="3" id="KW-0804">Transcription</keyword>
<dbReference type="InterPro" id="IPR050679">
    <property type="entry name" value="Bact_HTH_transcr_reg"/>
</dbReference>
<comment type="caution">
    <text evidence="6">The sequence shown here is derived from an EMBL/GenBank/DDBJ whole genome shotgun (WGS) entry which is preliminary data.</text>
</comment>
<dbReference type="SUPFAM" id="SSF116726">
    <property type="entry name" value="TrkA C-terminal domain-like"/>
    <property type="match status" value="1"/>
</dbReference>
<dbReference type="SMART" id="SM00345">
    <property type="entry name" value="HTH_GNTR"/>
    <property type="match status" value="1"/>
</dbReference>
<proteinExistence type="predicted"/>
<dbReference type="EMBL" id="JAJEKE010000002">
    <property type="protein sequence ID" value="MCQ1528691.1"/>
    <property type="molecule type" value="Genomic_DNA"/>
</dbReference>
<dbReference type="PROSITE" id="PS51202">
    <property type="entry name" value="RCK_C"/>
    <property type="match status" value="1"/>
</dbReference>
<dbReference type="InterPro" id="IPR036388">
    <property type="entry name" value="WH-like_DNA-bd_sf"/>
</dbReference>
<evidence type="ECO:0000256" key="1">
    <source>
        <dbReference type="ARBA" id="ARBA00023015"/>
    </source>
</evidence>
<evidence type="ECO:0000313" key="7">
    <source>
        <dbReference type="Proteomes" id="UP001651880"/>
    </source>
</evidence>
<dbReference type="InterPro" id="IPR036390">
    <property type="entry name" value="WH_DNA-bd_sf"/>
</dbReference>
<name>A0ABT1NFR5_9FIRM</name>
<dbReference type="PANTHER" id="PTHR44846:SF17">
    <property type="entry name" value="GNTR-FAMILY TRANSCRIPTIONAL REGULATOR"/>
    <property type="match status" value="1"/>
</dbReference>
<keyword evidence="7" id="KW-1185">Reference proteome</keyword>
<dbReference type="Gene3D" id="1.10.10.10">
    <property type="entry name" value="Winged helix-like DNA-binding domain superfamily/Winged helix DNA-binding domain"/>
    <property type="match status" value="1"/>
</dbReference>
<dbReference type="Pfam" id="PF00392">
    <property type="entry name" value="GntR"/>
    <property type="match status" value="1"/>
</dbReference>
<evidence type="ECO:0000259" key="5">
    <source>
        <dbReference type="PROSITE" id="PS51202"/>
    </source>
</evidence>